<evidence type="ECO:0000313" key="4">
    <source>
        <dbReference type="Proteomes" id="UP001217325"/>
    </source>
</evidence>
<dbReference type="EMBL" id="JARDXE010000023">
    <property type="protein sequence ID" value="MDE8648993.1"/>
    <property type="molecule type" value="Genomic_DNA"/>
</dbReference>
<dbReference type="RefSeq" id="WP_275232707.1">
    <property type="nucleotide sequence ID" value="NZ_JARDXE010000023.1"/>
</dbReference>
<keyword evidence="2" id="KW-0812">Transmembrane</keyword>
<gene>
    <name evidence="3" type="ORF">PXH69_28880</name>
</gene>
<evidence type="ECO:0000313" key="3">
    <source>
        <dbReference type="EMBL" id="MDE8648993.1"/>
    </source>
</evidence>
<reference evidence="3" key="1">
    <citation type="submission" date="2023-02" db="EMBL/GenBank/DDBJ databases">
        <title>A novel hydrolase synthesized by Rhodococcus erythropolis HQ is responsible for the detoxification of Zearalenone.</title>
        <authorList>
            <person name="Hu J."/>
            <person name="Xu J."/>
        </authorList>
    </citation>
    <scope>NUCLEOTIDE SEQUENCE</scope>
    <source>
        <strain evidence="3">HQ</strain>
    </source>
</reference>
<feature type="transmembrane region" description="Helical" evidence="2">
    <location>
        <begin position="37"/>
        <end position="65"/>
    </location>
</feature>
<keyword evidence="2" id="KW-0472">Membrane</keyword>
<dbReference type="AlphaFoldDB" id="A0AAW6LP72"/>
<evidence type="ECO:0000256" key="1">
    <source>
        <dbReference type="SAM" id="MobiDB-lite"/>
    </source>
</evidence>
<feature type="compositionally biased region" description="Basic and acidic residues" evidence="1">
    <location>
        <begin position="1"/>
        <end position="12"/>
    </location>
</feature>
<proteinExistence type="predicted"/>
<feature type="region of interest" description="Disordered" evidence="1">
    <location>
        <begin position="1"/>
        <end position="25"/>
    </location>
</feature>
<organism evidence="3 4">
    <name type="scientific">Rhodococcus qingshengii</name>
    <dbReference type="NCBI Taxonomy" id="334542"/>
    <lineage>
        <taxon>Bacteria</taxon>
        <taxon>Bacillati</taxon>
        <taxon>Actinomycetota</taxon>
        <taxon>Actinomycetes</taxon>
        <taxon>Mycobacteriales</taxon>
        <taxon>Nocardiaceae</taxon>
        <taxon>Rhodococcus</taxon>
        <taxon>Rhodococcus erythropolis group</taxon>
    </lineage>
</organism>
<keyword evidence="2" id="KW-1133">Transmembrane helix</keyword>
<comment type="caution">
    <text evidence="3">The sequence shown here is derived from an EMBL/GenBank/DDBJ whole genome shotgun (WGS) entry which is preliminary data.</text>
</comment>
<name>A0AAW6LP72_RHOSG</name>
<sequence length="177" mass="18761">MSAKDARLDKDSPSSPPSGVRCESRTRHRRQALLEDFGTVAIAVGILVTMVGVAVFTISSVVWLAESRDLLRYVGISADGEPGGYRDSESRNIALPAAIVGAALLAVGLVADSVRTSRGNRTDRRGGGAATNVPVDPSPVVRTPMQTRGTSRKAPHLEMSPTAEQSAPPIRRTDTWS</sequence>
<accession>A0AAW6LP72</accession>
<feature type="transmembrane region" description="Helical" evidence="2">
    <location>
        <begin position="93"/>
        <end position="111"/>
    </location>
</feature>
<feature type="region of interest" description="Disordered" evidence="1">
    <location>
        <begin position="116"/>
        <end position="177"/>
    </location>
</feature>
<evidence type="ECO:0000256" key="2">
    <source>
        <dbReference type="SAM" id="Phobius"/>
    </source>
</evidence>
<protein>
    <submittedName>
        <fullName evidence="3">Uncharacterized protein</fullName>
    </submittedName>
</protein>
<dbReference type="Proteomes" id="UP001217325">
    <property type="component" value="Unassembled WGS sequence"/>
</dbReference>